<reference evidence="2 3" key="1">
    <citation type="submission" date="2019-07" db="EMBL/GenBank/DDBJ databases">
        <authorList>
            <person name="Kim J."/>
        </authorList>
    </citation>
    <scope>NUCLEOTIDE SEQUENCE [LARGE SCALE GENOMIC DNA]</scope>
    <source>
        <strain evidence="2 3">N4</strain>
    </source>
</reference>
<dbReference type="AlphaFoldDB" id="A0A559IW19"/>
<dbReference type="EMBL" id="VNJK01000001">
    <property type="protein sequence ID" value="TVX91842.1"/>
    <property type="molecule type" value="Genomic_DNA"/>
</dbReference>
<evidence type="ECO:0000256" key="1">
    <source>
        <dbReference type="SAM" id="SignalP"/>
    </source>
</evidence>
<feature type="signal peptide" evidence="1">
    <location>
        <begin position="1"/>
        <end position="22"/>
    </location>
</feature>
<name>A0A559IW19_9BACL</name>
<sequence length="167" mass="18875">MIIKSLALALAITLLFGITACAQSSGDVDAIQFSSLSEATDYGLKSEKANLLLRKEFKNKHYRLIENHEKFFALAVIDKSGNLYVWNRVTAYLSTPSYIMFSYNQGLDDEVNIIIGKTDKGTKKVKLDNKLDAVEQDVYNGYYMWFDVPKSNHAYNVEVVDTFCSNC</sequence>
<dbReference type="OrthoDB" id="9830670at2"/>
<evidence type="ECO:0000313" key="2">
    <source>
        <dbReference type="EMBL" id="TVX91842.1"/>
    </source>
</evidence>
<proteinExistence type="predicted"/>
<organism evidence="2 3">
    <name type="scientific">Paenibacillus agilis</name>
    <dbReference type="NCBI Taxonomy" id="3020863"/>
    <lineage>
        <taxon>Bacteria</taxon>
        <taxon>Bacillati</taxon>
        <taxon>Bacillota</taxon>
        <taxon>Bacilli</taxon>
        <taxon>Bacillales</taxon>
        <taxon>Paenibacillaceae</taxon>
        <taxon>Paenibacillus</taxon>
    </lineage>
</organism>
<comment type="caution">
    <text evidence="2">The sequence shown here is derived from an EMBL/GenBank/DDBJ whole genome shotgun (WGS) entry which is preliminary data.</text>
</comment>
<keyword evidence="1" id="KW-0732">Signal</keyword>
<accession>A0A559IW19</accession>
<keyword evidence="3" id="KW-1185">Reference proteome</keyword>
<feature type="chain" id="PRO_5021698603" evidence="1">
    <location>
        <begin position="23"/>
        <end position="167"/>
    </location>
</feature>
<dbReference type="Proteomes" id="UP000318102">
    <property type="component" value="Unassembled WGS sequence"/>
</dbReference>
<dbReference type="RefSeq" id="WP_144986735.1">
    <property type="nucleotide sequence ID" value="NZ_VNJK01000001.1"/>
</dbReference>
<dbReference type="PROSITE" id="PS51257">
    <property type="entry name" value="PROKAR_LIPOPROTEIN"/>
    <property type="match status" value="1"/>
</dbReference>
<protein>
    <submittedName>
        <fullName evidence="2">Uncharacterized protein</fullName>
    </submittedName>
</protein>
<gene>
    <name evidence="2" type="ORF">FPZ44_01460</name>
</gene>
<evidence type="ECO:0000313" key="3">
    <source>
        <dbReference type="Proteomes" id="UP000318102"/>
    </source>
</evidence>